<protein>
    <recommendedName>
        <fullName evidence="3">Methyltransferase family protein</fullName>
    </recommendedName>
</protein>
<evidence type="ECO:0008006" key="3">
    <source>
        <dbReference type="Google" id="ProtNLM"/>
    </source>
</evidence>
<reference evidence="1 2" key="1">
    <citation type="submission" date="2020-06" db="EMBL/GenBank/DDBJ databases">
        <authorList>
            <person name="Cao W.R."/>
        </authorList>
    </citation>
    <scope>NUCLEOTIDE SEQUENCE [LARGE SCALE GENOMIC DNA]</scope>
    <source>
        <strain evidence="1 2">B1Z28</strain>
    </source>
</reference>
<organism evidence="1 2">
    <name type="scientific">Ruegeria haliotis</name>
    <dbReference type="NCBI Taxonomy" id="2747601"/>
    <lineage>
        <taxon>Bacteria</taxon>
        <taxon>Pseudomonadati</taxon>
        <taxon>Pseudomonadota</taxon>
        <taxon>Alphaproteobacteria</taxon>
        <taxon>Rhodobacterales</taxon>
        <taxon>Roseobacteraceae</taxon>
        <taxon>Ruegeria</taxon>
    </lineage>
</organism>
<proteinExistence type="predicted"/>
<keyword evidence="2" id="KW-1185">Reference proteome</keyword>
<dbReference type="RefSeq" id="WP_176866617.1">
    <property type="nucleotide sequence ID" value="NZ_JABXWT010000012.1"/>
</dbReference>
<dbReference type="EMBL" id="JABXWT010000012">
    <property type="protein sequence ID" value="NVO57551.1"/>
    <property type="molecule type" value="Genomic_DNA"/>
</dbReference>
<evidence type="ECO:0000313" key="1">
    <source>
        <dbReference type="EMBL" id="NVO57551.1"/>
    </source>
</evidence>
<gene>
    <name evidence="1" type="ORF">HW561_17270</name>
</gene>
<name>A0ABX2PTT5_9RHOB</name>
<dbReference type="Proteomes" id="UP000630805">
    <property type="component" value="Unassembled WGS sequence"/>
</dbReference>
<sequence length="254" mass="28235">MISVEEMMDAVKRPEIQALNLDAFSKNDILNFALQRSEILHDVPRSGRLIRAWSVGNPAPLLAHVEAQGDELARRAAAIIFLEYLQLKATIDQISPTSVADIGCGYAIFDLFLWKDQRCRITLIDLEISDEKHFGFHEKGAAYSDLSVAKAFLTGNGVDPNDIECLNPKYDDVCDGPSIDLAMSFISCGFHYPIDTYERFFRTRVSDDGKIILDLRARVAAQGIQELEDLGRVTVVTDAARGSARRVLVEKDTG</sequence>
<comment type="caution">
    <text evidence="1">The sequence shown here is derived from an EMBL/GenBank/DDBJ whole genome shotgun (WGS) entry which is preliminary data.</text>
</comment>
<evidence type="ECO:0000313" key="2">
    <source>
        <dbReference type="Proteomes" id="UP000630805"/>
    </source>
</evidence>
<accession>A0ABX2PTT5</accession>